<dbReference type="PANTHER" id="PTHR46825">
    <property type="entry name" value="D-ALANYL-D-ALANINE-CARBOXYPEPTIDASE/ENDOPEPTIDASE AMPH"/>
    <property type="match status" value="1"/>
</dbReference>
<dbReference type="Proteomes" id="UP000244754">
    <property type="component" value="Chromosome"/>
</dbReference>
<keyword evidence="1" id="KW-0378">Hydrolase</keyword>
<dbReference type="Gene3D" id="3.40.710.10">
    <property type="entry name" value="DD-peptidase/beta-lactamase superfamily"/>
    <property type="match status" value="1"/>
</dbReference>
<dbReference type="SUPFAM" id="SSF56601">
    <property type="entry name" value="beta-lactamase/transpeptidase-like"/>
    <property type="match status" value="1"/>
</dbReference>
<dbReference type="InterPro" id="IPR050491">
    <property type="entry name" value="AmpC-like"/>
</dbReference>
<sequence length="336" mass="36060">MLRTPIIAGALVAAITLAGLVLIGPRPIFLSNDPTGDPEITAVLQEHAERGHHNLAAFVYTDGEVRYGGLGADENTEFEIGSITKTFNAELLRQQIEEGTIGLDTTVGEIIDVPGAPIENVTMEELVNHTSGLSRLPGVSFSNLMSATFTLSNPYADVTPEDIFDIARTAELNGRGEEHYSNYGHALLGQLLAKSAGMPYSELLERKIFAPAGMEHTHLPDHPEGLTRGLGSTGHRAEPWVMDGYAPAGAIRSTAADMARYVEWVARHGRPEYGWAEAPADGTDYPYHNGATGGFRTMLVWSPDAPGEAAFVANDTAAWVDSLGLELLRSHTRSAS</sequence>
<protein>
    <submittedName>
        <fullName evidence="1">Serine hydrolase</fullName>
    </submittedName>
</protein>
<keyword evidence="2" id="KW-1185">Reference proteome</keyword>
<dbReference type="RefSeq" id="WP_108403862.1">
    <property type="nucleotide sequence ID" value="NZ_CP026948.1"/>
</dbReference>
<dbReference type="AlphaFoldDB" id="A0A2S0WDJ4"/>
<dbReference type="GO" id="GO:0016787">
    <property type="term" value="F:hydrolase activity"/>
    <property type="evidence" value="ECO:0007669"/>
    <property type="project" value="UniProtKB-KW"/>
</dbReference>
<proteinExistence type="predicted"/>
<dbReference type="KEGG" id="clia:C3E79_04635"/>
<dbReference type="OrthoDB" id="3171327at2"/>
<evidence type="ECO:0000313" key="1">
    <source>
        <dbReference type="EMBL" id="AWB83853.1"/>
    </source>
</evidence>
<dbReference type="Pfam" id="PF00144">
    <property type="entry name" value="Beta-lactamase"/>
    <property type="match status" value="1"/>
</dbReference>
<evidence type="ECO:0000313" key="2">
    <source>
        <dbReference type="Proteomes" id="UP000244754"/>
    </source>
</evidence>
<dbReference type="PANTHER" id="PTHR46825:SF9">
    <property type="entry name" value="BETA-LACTAMASE-RELATED DOMAIN-CONTAINING PROTEIN"/>
    <property type="match status" value="1"/>
</dbReference>
<dbReference type="EMBL" id="CP026948">
    <property type="protein sequence ID" value="AWB83853.1"/>
    <property type="molecule type" value="Genomic_DNA"/>
</dbReference>
<dbReference type="InterPro" id="IPR012338">
    <property type="entry name" value="Beta-lactam/transpept-like"/>
</dbReference>
<dbReference type="InterPro" id="IPR001466">
    <property type="entry name" value="Beta-lactam-related"/>
</dbReference>
<gene>
    <name evidence="1" type="ORF">C3E79_04635</name>
</gene>
<name>A0A2S0WDJ4_9CORY</name>
<organism evidence="1 2">
    <name type="scientific">Corynebacterium liangguodongii</name>
    <dbReference type="NCBI Taxonomy" id="2079535"/>
    <lineage>
        <taxon>Bacteria</taxon>
        <taxon>Bacillati</taxon>
        <taxon>Actinomycetota</taxon>
        <taxon>Actinomycetes</taxon>
        <taxon>Mycobacteriales</taxon>
        <taxon>Corynebacteriaceae</taxon>
        <taxon>Corynebacterium</taxon>
    </lineage>
</organism>
<reference evidence="2" key="1">
    <citation type="submission" date="2018-01" db="EMBL/GenBank/DDBJ databases">
        <authorList>
            <person name="Li J."/>
        </authorList>
    </citation>
    <scope>NUCLEOTIDE SEQUENCE [LARGE SCALE GENOMIC DNA]</scope>
    <source>
        <strain evidence="2">2184</strain>
    </source>
</reference>
<accession>A0A2S0WDJ4</accession>